<sequence length="76" mass="8579">MLTTIPPMFSNSLLTVPKISGKFPLQLGDVVVVSKVKSSIRGAILLEEYTGSLWKRNDSKQITTNNILQWWSTDER</sequence>
<name>A0A016WNM1_9BILA</name>
<protein>
    <submittedName>
        <fullName evidence="1">Uncharacterized protein</fullName>
    </submittedName>
</protein>
<dbReference type="Proteomes" id="UP000024635">
    <property type="component" value="Unassembled WGS sequence"/>
</dbReference>
<dbReference type="EMBL" id="JARK01000175">
    <property type="protein sequence ID" value="EYC41260.1"/>
    <property type="molecule type" value="Genomic_DNA"/>
</dbReference>
<proteinExistence type="predicted"/>
<accession>A0A016WNM1</accession>
<organism evidence="1 2">
    <name type="scientific">Ancylostoma ceylanicum</name>
    <dbReference type="NCBI Taxonomy" id="53326"/>
    <lineage>
        <taxon>Eukaryota</taxon>
        <taxon>Metazoa</taxon>
        <taxon>Ecdysozoa</taxon>
        <taxon>Nematoda</taxon>
        <taxon>Chromadorea</taxon>
        <taxon>Rhabditida</taxon>
        <taxon>Rhabditina</taxon>
        <taxon>Rhabditomorpha</taxon>
        <taxon>Strongyloidea</taxon>
        <taxon>Ancylostomatidae</taxon>
        <taxon>Ancylostomatinae</taxon>
        <taxon>Ancylostoma</taxon>
    </lineage>
</organism>
<reference evidence="2" key="1">
    <citation type="journal article" date="2015" name="Nat. Genet.">
        <title>The genome and transcriptome of the zoonotic hookworm Ancylostoma ceylanicum identify infection-specific gene families.</title>
        <authorList>
            <person name="Schwarz E.M."/>
            <person name="Hu Y."/>
            <person name="Antoshechkin I."/>
            <person name="Miller M.M."/>
            <person name="Sternberg P.W."/>
            <person name="Aroian R.V."/>
        </authorList>
    </citation>
    <scope>NUCLEOTIDE SEQUENCE</scope>
    <source>
        <strain evidence="2">HY135</strain>
    </source>
</reference>
<keyword evidence="2" id="KW-1185">Reference proteome</keyword>
<comment type="caution">
    <text evidence="1">The sequence shown here is derived from an EMBL/GenBank/DDBJ whole genome shotgun (WGS) entry which is preliminary data.</text>
</comment>
<evidence type="ECO:0000313" key="1">
    <source>
        <dbReference type="EMBL" id="EYC41260.1"/>
    </source>
</evidence>
<evidence type="ECO:0000313" key="2">
    <source>
        <dbReference type="Proteomes" id="UP000024635"/>
    </source>
</evidence>
<dbReference type="AlphaFoldDB" id="A0A016WNM1"/>
<gene>
    <name evidence="1" type="primary">Acey_s0575.g194</name>
    <name evidence="1" type="ORF">Y032_0575g194</name>
</gene>